<name>A0A506VEI2_9GAMM</name>
<feature type="transmembrane region" description="Helical" evidence="1">
    <location>
        <begin position="78"/>
        <end position="94"/>
    </location>
</feature>
<accession>A0A506VEI2</accession>
<sequence length="95" mass="11082">MKGGYRIFLLLFYAIGLVALSLLSVDKYTWISEIDSFMVYGSVIDNSKNSNIINYLLFLMLMLSQIILFIFDKSCKWRVIYFLLALLVIMVYALF</sequence>
<keyword evidence="1" id="KW-0472">Membrane</keyword>
<feature type="transmembrane region" description="Helical" evidence="1">
    <location>
        <begin position="52"/>
        <end position="71"/>
    </location>
</feature>
<evidence type="ECO:0000256" key="1">
    <source>
        <dbReference type="SAM" id="Phobius"/>
    </source>
</evidence>
<dbReference type="RefSeq" id="WP_141174970.1">
    <property type="nucleotide sequence ID" value="NZ_JBHUFX010000032.1"/>
</dbReference>
<feature type="transmembrane region" description="Helical" evidence="1">
    <location>
        <begin position="7"/>
        <end position="25"/>
    </location>
</feature>
<organism evidence="2 3">
    <name type="scientific">Mixta tenebrionis</name>
    <dbReference type="NCBI Taxonomy" id="2562439"/>
    <lineage>
        <taxon>Bacteria</taxon>
        <taxon>Pseudomonadati</taxon>
        <taxon>Pseudomonadota</taxon>
        <taxon>Gammaproteobacteria</taxon>
        <taxon>Enterobacterales</taxon>
        <taxon>Erwiniaceae</taxon>
        <taxon>Mixta</taxon>
    </lineage>
</organism>
<dbReference type="Proteomes" id="UP000319523">
    <property type="component" value="Unassembled WGS sequence"/>
</dbReference>
<dbReference type="EMBL" id="VHQI01000002">
    <property type="protein sequence ID" value="TPW43779.1"/>
    <property type="molecule type" value="Genomic_DNA"/>
</dbReference>
<dbReference type="OrthoDB" id="6630986at2"/>
<comment type="caution">
    <text evidence="2">The sequence shown here is derived from an EMBL/GenBank/DDBJ whole genome shotgun (WGS) entry which is preliminary data.</text>
</comment>
<protein>
    <recommendedName>
        <fullName evidence="4">DUF2645 family protein</fullName>
    </recommendedName>
</protein>
<keyword evidence="1" id="KW-1133">Transmembrane helix</keyword>
<keyword evidence="3" id="KW-1185">Reference proteome</keyword>
<proteinExistence type="predicted"/>
<keyword evidence="1" id="KW-0812">Transmembrane</keyword>
<reference evidence="2 3" key="1">
    <citation type="submission" date="2019-06" db="EMBL/GenBank/DDBJ databases">
        <authorList>
            <person name="Yang Y."/>
        </authorList>
    </citation>
    <scope>NUCLEOTIDE SEQUENCE [LARGE SCALE GENOMIC DNA]</scope>
    <source>
        <strain evidence="2 3">BIT-26</strain>
    </source>
</reference>
<evidence type="ECO:0008006" key="4">
    <source>
        <dbReference type="Google" id="ProtNLM"/>
    </source>
</evidence>
<evidence type="ECO:0000313" key="2">
    <source>
        <dbReference type="EMBL" id="TPW43779.1"/>
    </source>
</evidence>
<gene>
    <name evidence="2" type="ORF">FKM52_04380</name>
</gene>
<evidence type="ECO:0000313" key="3">
    <source>
        <dbReference type="Proteomes" id="UP000319523"/>
    </source>
</evidence>
<dbReference type="AlphaFoldDB" id="A0A506VEI2"/>